<dbReference type="Pfam" id="PF13031">
    <property type="entry name" value="DUF3892"/>
    <property type="match status" value="1"/>
</dbReference>
<gene>
    <name evidence="1" type="ORF">NZ47_05065</name>
</gene>
<proteinExistence type="predicted"/>
<accession>A0A0B2K0Q1</accession>
<dbReference type="RefSeq" id="WP_039207134.1">
    <property type="nucleotide sequence ID" value="NZ_JSCE01000097.1"/>
</dbReference>
<keyword evidence="2" id="KW-1185">Reference proteome</keyword>
<reference evidence="1 2" key="1">
    <citation type="journal article" date="2013" name="PLoS ONE">
        <title>Identification and characterization of three novel lipases belonging to families II and V from Anaerovibrio lipolyticus 5ST.</title>
        <authorList>
            <person name="Prive F."/>
            <person name="Kaderbhai N.N."/>
            <person name="Girdwood S."/>
            <person name="Worgan H.J."/>
            <person name="Pinloche E."/>
            <person name="Scollan N.D."/>
            <person name="Huws S.A."/>
            <person name="Newbold C.J."/>
        </authorList>
    </citation>
    <scope>NUCLEOTIDE SEQUENCE [LARGE SCALE GENOMIC DNA]</scope>
    <source>
        <strain evidence="1 2">5S</strain>
    </source>
</reference>
<sequence length="70" mass="8134">MNFKRLTVTKESNTGRNIEFRDNMTGEIISDKEAIKRTENGMYTDYMVQIRYGKKTLVSKPDGDKNNNLN</sequence>
<evidence type="ECO:0000313" key="2">
    <source>
        <dbReference type="Proteomes" id="UP000030993"/>
    </source>
</evidence>
<dbReference type="EMBL" id="JSCE01000097">
    <property type="protein sequence ID" value="KHM52401.1"/>
    <property type="molecule type" value="Genomic_DNA"/>
</dbReference>
<protein>
    <recommendedName>
        <fullName evidence="3">DUF3892 domain-containing protein</fullName>
    </recommendedName>
</protein>
<dbReference type="InterPro" id="IPR024997">
    <property type="entry name" value="DUF3892"/>
</dbReference>
<organism evidence="1 2">
    <name type="scientific">Anaerovibrio lipolyticus</name>
    <dbReference type="NCBI Taxonomy" id="82374"/>
    <lineage>
        <taxon>Bacteria</taxon>
        <taxon>Bacillati</taxon>
        <taxon>Bacillota</taxon>
        <taxon>Negativicutes</taxon>
        <taxon>Selenomonadales</taxon>
        <taxon>Selenomonadaceae</taxon>
        <taxon>Anaerovibrio</taxon>
    </lineage>
</organism>
<dbReference type="AlphaFoldDB" id="A0A0B2K0Q1"/>
<comment type="caution">
    <text evidence="1">The sequence shown here is derived from an EMBL/GenBank/DDBJ whole genome shotgun (WGS) entry which is preliminary data.</text>
</comment>
<evidence type="ECO:0000313" key="1">
    <source>
        <dbReference type="EMBL" id="KHM52401.1"/>
    </source>
</evidence>
<name>A0A0B2K0Q1_9FIRM</name>
<evidence type="ECO:0008006" key="3">
    <source>
        <dbReference type="Google" id="ProtNLM"/>
    </source>
</evidence>
<dbReference type="Proteomes" id="UP000030993">
    <property type="component" value="Unassembled WGS sequence"/>
</dbReference>